<evidence type="ECO:0000313" key="3">
    <source>
        <dbReference type="EMBL" id="ABP75499.1"/>
    </source>
</evidence>
<dbReference type="InterPro" id="IPR038144">
    <property type="entry name" value="IPI"/>
</dbReference>
<name>A4Y6B6_SHEPC</name>
<proteinExistence type="predicted"/>
<feature type="domain" description="Intracellular proteinase inhibitor BsuPI" evidence="2">
    <location>
        <begin position="92"/>
        <end position="161"/>
    </location>
</feature>
<organism evidence="3">
    <name type="scientific">Shewanella putrefaciens (strain CN-32 / ATCC BAA-453)</name>
    <dbReference type="NCBI Taxonomy" id="319224"/>
    <lineage>
        <taxon>Bacteria</taxon>
        <taxon>Pseudomonadati</taxon>
        <taxon>Pseudomonadota</taxon>
        <taxon>Gammaproteobacteria</taxon>
        <taxon>Alteromonadales</taxon>
        <taxon>Shewanellaceae</taxon>
        <taxon>Shewanella</taxon>
    </lineage>
</organism>
<sequence precursor="true">MARGACLICASILISSQLVGCSVPETADTNVTAITESKIDTAVQSEFVRAADPVLELATGASRLKVEQVKSDKVQGLLQGELVLDPFVDVRQSLTATFTVTNPQSYAVPLRYNSGMTADLWLVTMEGKRLWAWSDEMMFTQAIRDTRLDAGASITEKFIIPENILAAISTDGARLEAHFAAKVIESEVPVMIPVVVLLQWE</sequence>
<keyword evidence="1" id="KW-0732">Signal</keyword>
<dbReference type="STRING" id="319224.Sputcn32_1774"/>
<dbReference type="KEGG" id="spc:Sputcn32_1774"/>
<dbReference type="Pfam" id="PF12690">
    <property type="entry name" value="BsuPI"/>
    <property type="match status" value="1"/>
</dbReference>
<dbReference type="eggNOG" id="ENOG5032Q56">
    <property type="taxonomic scope" value="Bacteria"/>
</dbReference>
<dbReference type="EMBL" id="CP000681">
    <property type="protein sequence ID" value="ABP75499.1"/>
    <property type="molecule type" value="Genomic_DNA"/>
</dbReference>
<reference evidence="3" key="1">
    <citation type="submission" date="2007-04" db="EMBL/GenBank/DDBJ databases">
        <title>Complete sequence of Shewanella putrefaciens CN-32.</title>
        <authorList>
            <consortium name="US DOE Joint Genome Institute"/>
            <person name="Copeland A."/>
            <person name="Lucas S."/>
            <person name="Lapidus A."/>
            <person name="Barry K."/>
            <person name="Detter J.C."/>
            <person name="Glavina del Rio T."/>
            <person name="Hammon N."/>
            <person name="Israni S."/>
            <person name="Dalin E."/>
            <person name="Tice H."/>
            <person name="Pitluck S."/>
            <person name="Chain P."/>
            <person name="Malfatti S."/>
            <person name="Shin M."/>
            <person name="Vergez L."/>
            <person name="Schmutz J."/>
            <person name="Larimer F."/>
            <person name="Land M."/>
            <person name="Hauser L."/>
            <person name="Kyrpides N."/>
            <person name="Mikhailova N."/>
            <person name="Romine M.F."/>
            <person name="Fredrickson J."/>
            <person name="Tiedje J."/>
            <person name="Richardson P."/>
        </authorList>
    </citation>
    <scope>NUCLEOTIDE SEQUENCE [LARGE SCALE GENOMIC DNA]</scope>
    <source>
        <strain evidence="3">CN-32</strain>
    </source>
</reference>
<gene>
    <name evidence="3" type="ordered locus">Sputcn32_1774</name>
</gene>
<protein>
    <submittedName>
        <fullName evidence="3">Intracellular proteinase inhibitor domain protein</fullName>
    </submittedName>
</protein>
<dbReference type="InterPro" id="IPR020481">
    <property type="entry name" value="Intracell_prot_inh_BsuPI"/>
</dbReference>
<feature type="signal peptide" evidence="1">
    <location>
        <begin position="1"/>
        <end position="20"/>
    </location>
</feature>
<evidence type="ECO:0000259" key="2">
    <source>
        <dbReference type="Pfam" id="PF12690"/>
    </source>
</evidence>
<dbReference type="HOGENOM" id="CLU_121450_0_0_6"/>
<dbReference type="Gene3D" id="2.60.40.2360">
    <property type="entry name" value="Intracellular proteinase inhibitor BsuPI"/>
    <property type="match status" value="1"/>
</dbReference>
<accession>A4Y6B6</accession>
<dbReference type="AlphaFoldDB" id="A4Y6B6"/>
<feature type="chain" id="PRO_5002677491" evidence="1">
    <location>
        <begin position="21"/>
        <end position="201"/>
    </location>
</feature>
<evidence type="ECO:0000256" key="1">
    <source>
        <dbReference type="SAM" id="SignalP"/>
    </source>
</evidence>